<name>A0A8B6M8Q3_METTU</name>
<keyword evidence="2 5" id="KW-0479">Metal-binding</keyword>
<organism evidence="9 10">
    <name type="scientific">Methylocella tundrae</name>
    <dbReference type="NCBI Taxonomy" id="227605"/>
    <lineage>
        <taxon>Bacteria</taxon>
        <taxon>Pseudomonadati</taxon>
        <taxon>Pseudomonadota</taxon>
        <taxon>Alphaproteobacteria</taxon>
        <taxon>Hyphomicrobiales</taxon>
        <taxon>Beijerinckiaceae</taxon>
        <taxon>Methylocella</taxon>
    </lineage>
</organism>
<feature type="region of interest" description="Disordered" evidence="6">
    <location>
        <begin position="301"/>
        <end position="322"/>
    </location>
</feature>
<dbReference type="SMART" id="SM00062">
    <property type="entry name" value="PBPb"/>
    <property type="match status" value="1"/>
</dbReference>
<feature type="chain" id="PRO_5032348844" description="Cytochrome c domain-containing protein" evidence="7">
    <location>
        <begin position="44"/>
        <end position="439"/>
    </location>
</feature>
<dbReference type="GO" id="GO:0020037">
    <property type="term" value="F:heme binding"/>
    <property type="evidence" value="ECO:0007669"/>
    <property type="project" value="InterPro"/>
</dbReference>
<keyword evidence="10" id="KW-1185">Reference proteome</keyword>
<evidence type="ECO:0000256" key="3">
    <source>
        <dbReference type="ARBA" id="ARBA00022729"/>
    </source>
</evidence>
<proteinExistence type="predicted"/>
<dbReference type="SUPFAM" id="SSF53850">
    <property type="entry name" value="Periplasmic binding protein-like II"/>
    <property type="match status" value="1"/>
</dbReference>
<keyword evidence="1 5" id="KW-0349">Heme</keyword>
<dbReference type="Gene3D" id="3.40.190.10">
    <property type="entry name" value="Periplasmic binding protein-like II"/>
    <property type="match status" value="2"/>
</dbReference>
<accession>A0A8B6M8Q3</accession>
<feature type="signal peptide" evidence="7">
    <location>
        <begin position="1"/>
        <end position="43"/>
    </location>
</feature>
<dbReference type="InterPro" id="IPR009056">
    <property type="entry name" value="Cyt_c-like_dom"/>
</dbReference>
<evidence type="ECO:0000313" key="9">
    <source>
        <dbReference type="EMBL" id="VTZ51252.1"/>
    </source>
</evidence>
<evidence type="ECO:0000256" key="6">
    <source>
        <dbReference type="SAM" id="MobiDB-lite"/>
    </source>
</evidence>
<evidence type="ECO:0000259" key="8">
    <source>
        <dbReference type="PROSITE" id="PS51007"/>
    </source>
</evidence>
<evidence type="ECO:0000313" key="10">
    <source>
        <dbReference type="Proteomes" id="UP000485880"/>
    </source>
</evidence>
<dbReference type="PANTHER" id="PTHR35936">
    <property type="entry name" value="MEMBRANE-BOUND LYTIC MUREIN TRANSGLYCOSYLASE F"/>
    <property type="match status" value="1"/>
</dbReference>
<dbReference type="Pfam" id="PF13442">
    <property type="entry name" value="Cytochrome_CBB3"/>
    <property type="match status" value="1"/>
</dbReference>
<protein>
    <recommendedName>
        <fullName evidence="8">Cytochrome c domain-containing protein</fullName>
    </recommendedName>
</protein>
<comment type="caution">
    <text evidence="9">The sequence shown here is derived from an EMBL/GenBank/DDBJ whole genome shotgun (WGS) entry which is preliminary data.</text>
</comment>
<dbReference type="InterPro" id="IPR001638">
    <property type="entry name" value="Solute-binding_3/MltF_N"/>
</dbReference>
<dbReference type="PANTHER" id="PTHR35936:SF17">
    <property type="entry name" value="ARGININE-BINDING EXTRACELLULAR PROTEIN ARTP"/>
    <property type="match status" value="1"/>
</dbReference>
<dbReference type="Proteomes" id="UP000485880">
    <property type="component" value="Unassembled WGS sequence"/>
</dbReference>
<feature type="domain" description="Cytochrome c" evidence="8">
    <location>
        <begin position="350"/>
        <end position="431"/>
    </location>
</feature>
<reference evidence="9 10" key="1">
    <citation type="submission" date="2019-05" db="EMBL/GenBank/DDBJ databases">
        <authorList>
            <person name="Farhan Ul Haque M."/>
        </authorList>
    </citation>
    <scope>NUCLEOTIDE SEQUENCE [LARGE SCALE GENOMIC DNA]</scope>
    <source>
        <strain evidence="9">2</strain>
    </source>
</reference>
<evidence type="ECO:0000256" key="1">
    <source>
        <dbReference type="ARBA" id="ARBA00022617"/>
    </source>
</evidence>
<dbReference type="AlphaFoldDB" id="A0A8B6M8Q3"/>
<evidence type="ECO:0000256" key="2">
    <source>
        <dbReference type="ARBA" id="ARBA00022723"/>
    </source>
</evidence>
<evidence type="ECO:0000256" key="5">
    <source>
        <dbReference type="PROSITE-ProRule" id="PRU00433"/>
    </source>
</evidence>
<dbReference type="Gene3D" id="1.10.760.10">
    <property type="entry name" value="Cytochrome c-like domain"/>
    <property type="match status" value="1"/>
</dbReference>
<dbReference type="EMBL" id="CABFMQ020000092">
    <property type="protein sequence ID" value="VTZ51252.1"/>
    <property type="molecule type" value="Genomic_DNA"/>
</dbReference>
<dbReference type="PROSITE" id="PS51007">
    <property type="entry name" value="CYTC"/>
    <property type="match status" value="1"/>
</dbReference>
<dbReference type="GO" id="GO:0046872">
    <property type="term" value="F:metal ion binding"/>
    <property type="evidence" value="ECO:0007669"/>
    <property type="project" value="UniProtKB-KW"/>
</dbReference>
<dbReference type="InterPro" id="IPR036909">
    <property type="entry name" value="Cyt_c-like_dom_sf"/>
</dbReference>
<keyword evidence="3 7" id="KW-0732">Signal</keyword>
<evidence type="ECO:0000256" key="4">
    <source>
        <dbReference type="ARBA" id="ARBA00023004"/>
    </source>
</evidence>
<dbReference type="SUPFAM" id="SSF46626">
    <property type="entry name" value="Cytochrome c"/>
    <property type="match status" value="1"/>
</dbReference>
<gene>
    <name evidence="9" type="ORF">MPC4_340008</name>
</gene>
<dbReference type="GO" id="GO:0009055">
    <property type="term" value="F:electron transfer activity"/>
    <property type="evidence" value="ECO:0007669"/>
    <property type="project" value="InterPro"/>
</dbReference>
<keyword evidence="4 5" id="KW-0408">Iron</keyword>
<evidence type="ECO:0000256" key="7">
    <source>
        <dbReference type="SAM" id="SignalP"/>
    </source>
</evidence>
<sequence>MTMRHREEASFGVPPRKPGIRCRLLAALASVLFVTGSPPGAFALPADANVGGDFLNLCADPDDLPFSSQSSSSHGLYFELGEEIANSLGRPLNTVWSQSYFGKRTIRENLLAGKCDAYIGLPDSKNFMGPKLIFSKPFLHVGYALVSIKERRFASLDDLKGKRVAVQFATSPELLLADHDEIKAVTFLDPEAAMKALAADRADAAIIWGPSAGYLNKALYRDAYTVQPVTGEGMQWPVSIGFAHSQGGLRDQIDRIIEDKAAAVAALAVKYGFPQAEPVSLTNPSTAGTSASEAKIIPAAGDQTASDAQNPPPIEPAGQTPSAVVTHEPYAAVTDTSSAAEPPARASDPATIAEGRETFNGTCSHCHGPDAVVGQRKINLRLLSQRYGDKMDEVFHFTVTHGRPDKGMPNWTGVFSEDDFSKILAWLHSVQQPSEEQSR</sequence>